<keyword evidence="2" id="KW-0645">Protease</keyword>
<dbReference type="EMBL" id="AECV01000016">
    <property type="protein sequence ID" value="EFW29786.1"/>
    <property type="molecule type" value="Genomic_DNA"/>
</dbReference>
<gene>
    <name evidence="10" type="ORF">HMPREF9555_01013</name>
</gene>
<dbReference type="GO" id="GO:0016020">
    <property type="term" value="C:membrane"/>
    <property type="evidence" value="ECO:0007669"/>
    <property type="project" value="TreeGrafter"/>
</dbReference>
<dbReference type="Gene3D" id="3.30.2010.10">
    <property type="entry name" value="Metalloproteases ('zincins'), catalytic domain"/>
    <property type="match status" value="1"/>
</dbReference>
<feature type="domain" description="Peptidase M48" evidence="9">
    <location>
        <begin position="117"/>
        <end position="306"/>
    </location>
</feature>
<evidence type="ECO:0000256" key="2">
    <source>
        <dbReference type="ARBA" id="ARBA00022670"/>
    </source>
</evidence>
<dbReference type="Pfam" id="PF13181">
    <property type="entry name" value="TPR_8"/>
    <property type="match status" value="2"/>
</dbReference>
<dbReference type="GO" id="GO:0051603">
    <property type="term" value="P:proteolysis involved in protein catabolic process"/>
    <property type="evidence" value="ECO:0007669"/>
    <property type="project" value="TreeGrafter"/>
</dbReference>
<dbReference type="CDD" id="cd07324">
    <property type="entry name" value="M48C_Oma1-like"/>
    <property type="match status" value="1"/>
</dbReference>
<comment type="caution">
    <text evidence="10">The sequence shown here is derived from an EMBL/GenBank/DDBJ whole genome shotgun (WGS) entry which is preliminary data.</text>
</comment>
<keyword evidence="3" id="KW-0479">Metal-binding</keyword>
<keyword evidence="4" id="KW-0378">Hydrolase</keyword>
<evidence type="ECO:0000256" key="7">
    <source>
        <dbReference type="PROSITE-ProRule" id="PRU00339"/>
    </source>
</evidence>
<dbReference type="SUPFAM" id="SSF48452">
    <property type="entry name" value="TPR-like"/>
    <property type="match status" value="1"/>
</dbReference>
<proteinExistence type="predicted"/>
<dbReference type="HOGENOM" id="CLU_455525_0_0_9"/>
<keyword evidence="11" id="KW-1185">Reference proteome</keyword>
<dbReference type="STRING" id="749551.HMPREF9555_01013"/>
<evidence type="ECO:0000256" key="5">
    <source>
        <dbReference type="ARBA" id="ARBA00022833"/>
    </source>
</evidence>
<comment type="cofactor">
    <cofactor evidence="1">
        <name>Zn(2+)</name>
        <dbReference type="ChEBI" id="CHEBI:29105"/>
    </cofactor>
</comment>
<dbReference type="PANTHER" id="PTHR22726">
    <property type="entry name" value="METALLOENDOPEPTIDASE OMA1"/>
    <property type="match status" value="1"/>
</dbReference>
<evidence type="ECO:0000313" key="10">
    <source>
        <dbReference type="EMBL" id="EFW29786.1"/>
    </source>
</evidence>
<reference evidence="10 11" key="1">
    <citation type="submission" date="2010-08" db="EMBL/GenBank/DDBJ databases">
        <authorList>
            <person name="Weinstock G."/>
            <person name="Sodergren E."/>
            <person name="Clifton S."/>
            <person name="Fulton L."/>
            <person name="Fulton B."/>
            <person name="Courtney L."/>
            <person name="Fronick C."/>
            <person name="Harrison M."/>
            <person name="Strong C."/>
            <person name="Farmer C."/>
            <person name="Delahaunty K."/>
            <person name="Markovic C."/>
            <person name="Hall O."/>
            <person name="Minx P."/>
            <person name="Tomlinson C."/>
            <person name="Mitreva M."/>
            <person name="Hou S."/>
            <person name="Chen J."/>
            <person name="Wollam A."/>
            <person name="Pepin K.H."/>
            <person name="Johnson M."/>
            <person name="Bhonagiri V."/>
            <person name="Zhang X."/>
            <person name="Suruliraj S."/>
            <person name="Warren W."/>
            <person name="Chinwalla A."/>
            <person name="Mardis E.R."/>
            <person name="Wilson R.K."/>
        </authorList>
    </citation>
    <scope>NUCLEOTIDE SEQUENCE [LARGE SCALE GENOMIC DNA]</scope>
    <source>
        <strain evidence="10 11">F0399</strain>
    </source>
</reference>
<organism evidence="10 11">
    <name type="scientific">Selenomonas artemidis F0399</name>
    <dbReference type="NCBI Taxonomy" id="749551"/>
    <lineage>
        <taxon>Bacteria</taxon>
        <taxon>Bacillati</taxon>
        <taxon>Bacillota</taxon>
        <taxon>Negativicutes</taxon>
        <taxon>Selenomonadales</taxon>
        <taxon>Selenomonadaceae</taxon>
        <taxon>Selenomonas</taxon>
    </lineage>
</organism>
<dbReference type="SMART" id="SM00028">
    <property type="entry name" value="TPR"/>
    <property type="match status" value="3"/>
</dbReference>
<keyword evidence="7" id="KW-0802">TPR repeat</keyword>
<dbReference type="InterPro" id="IPR001915">
    <property type="entry name" value="Peptidase_M48"/>
</dbReference>
<dbReference type="Proteomes" id="UP000004633">
    <property type="component" value="Unassembled WGS sequence"/>
</dbReference>
<evidence type="ECO:0000256" key="1">
    <source>
        <dbReference type="ARBA" id="ARBA00001947"/>
    </source>
</evidence>
<dbReference type="PANTHER" id="PTHR22726:SF1">
    <property type="entry name" value="METALLOENDOPEPTIDASE OMA1, MITOCHONDRIAL"/>
    <property type="match status" value="1"/>
</dbReference>
<dbReference type="Gene3D" id="1.25.40.10">
    <property type="entry name" value="Tetratricopeptide repeat domain"/>
    <property type="match status" value="1"/>
</dbReference>
<evidence type="ECO:0000313" key="11">
    <source>
        <dbReference type="Proteomes" id="UP000004633"/>
    </source>
</evidence>
<keyword evidence="6" id="KW-0482">Metalloprotease</keyword>
<feature type="region of interest" description="Disordered" evidence="8">
    <location>
        <begin position="608"/>
        <end position="634"/>
    </location>
</feature>
<dbReference type="PROSITE" id="PS50005">
    <property type="entry name" value="TPR"/>
    <property type="match status" value="1"/>
</dbReference>
<dbReference type="InterPro" id="IPR051156">
    <property type="entry name" value="Mito/Outer_Membr_Metalloprot"/>
</dbReference>
<accession>E7N204</accession>
<dbReference type="Pfam" id="PF01435">
    <property type="entry name" value="Peptidase_M48"/>
    <property type="match status" value="1"/>
</dbReference>
<keyword evidence="5" id="KW-0862">Zinc</keyword>
<evidence type="ECO:0000259" key="9">
    <source>
        <dbReference type="Pfam" id="PF01435"/>
    </source>
</evidence>
<dbReference type="GO" id="GO:0046872">
    <property type="term" value="F:metal ion binding"/>
    <property type="evidence" value="ECO:0007669"/>
    <property type="project" value="UniProtKB-KW"/>
</dbReference>
<dbReference type="InterPro" id="IPR019734">
    <property type="entry name" value="TPR_rpt"/>
</dbReference>
<evidence type="ECO:0000256" key="6">
    <source>
        <dbReference type="ARBA" id="ARBA00023049"/>
    </source>
</evidence>
<evidence type="ECO:0000256" key="3">
    <source>
        <dbReference type="ARBA" id="ARBA00022723"/>
    </source>
</evidence>
<protein>
    <submittedName>
        <fullName evidence="10">Tetratricopeptide repeat protein</fullName>
    </submittedName>
</protein>
<evidence type="ECO:0000256" key="8">
    <source>
        <dbReference type="SAM" id="MobiDB-lite"/>
    </source>
</evidence>
<evidence type="ECO:0000256" key="4">
    <source>
        <dbReference type="ARBA" id="ARBA00022801"/>
    </source>
</evidence>
<sequence>MSIISQVENLFQQKIRKGCYSAHIITWGMRCNMRKKLSAVLAAAVLAAGILLPMPRAQAIDAWAIAAQALGVFGAYKSSLAAVLAMGNDVQAQVTSKRQDLEEQGRAKNENDIRLVDSIMERLVKDGDYVLRANSLPFTWALTDSPVFNAACYPTDYVTINRGLVHGLNGNVDELAAVLGHEMTHGLRQHSAHNYAKAAAQYYGMAFLNMNTGLMDWGKMNALVNYSIAKNVTLPTEYEADEGGFRIMTSAGFNPGGGAAAMARMGYYLTYETQELQEYQDPTQKDLPQDDFSDHPATEKRENRLAQYMTDYSAGHVTVKDRKTVCIDGTPLFTVTWTDENYDNSPENAYLAAGALARAFHDFDAAEDWGLALTRDGGATLRGDARVNELLYYFLKTLHTGGQLRDLVQAAYAGEAASGAREKLRAEEQSRADARAKERAAVEAADAKAITKMRENSDAYSDYGDTERALVLMDRIFASPNDNDRALSYVIRARAYAARGDAAAALQDADRGVAEGGKNVLTWVNRADVRRTLGDREGALADCMKAMEVDAKSPYAYLIAGELYDEMEDTAQAQTYFKKLYEVEPRAVARIPDTYLKDIDKKAYDKRIKEQKQAREEREKALREKNKKESKIKS</sequence>
<dbReference type="AlphaFoldDB" id="E7N204"/>
<dbReference type="InterPro" id="IPR011990">
    <property type="entry name" value="TPR-like_helical_dom_sf"/>
</dbReference>
<dbReference type="GO" id="GO:0004222">
    <property type="term" value="F:metalloendopeptidase activity"/>
    <property type="evidence" value="ECO:0007669"/>
    <property type="project" value="InterPro"/>
</dbReference>
<name>E7N204_9FIRM</name>
<feature type="repeat" description="TPR" evidence="7">
    <location>
        <begin position="554"/>
        <end position="587"/>
    </location>
</feature>